<accession>A0A8S5NZ78</accession>
<protein>
    <submittedName>
        <fullName evidence="1">Uncharacterized protein</fullName>
    </submittedName>
</protein>
<name>A0A8S5NZ78_9CAUD</name>
<proteinExistence type="predicted"/>
<reference evidence="1" key="1">
    <citation type="journal article" date="2021" name="Proc. Natl. Acad. Sci. U.S.A.">
        <title>A Catalog of Tens of Thousands of Viruses from Human Metagenomes Reveals Hidden Associations with Chronic Diseases.</title>
        <authorList>
            <person name="Tisza M.J."/>
            <person name="Buck C.B."/>
        </authorList>
    </citation>
    <scope>NUCLEOTIDE SEQUENCE</scope>
    <source>
        <strain evidence="1">CtiMP24</strain>
    </source>
</reference>
<evidence type="ECO:0000313" key="1">
    <source>
        <dbReference type="EMBL" id="DAE00018.1"/>
    </source>
</evidence>
<organism evidence="1">
    <name type="scientific">Siphoviridae sp. ctiMP24</name>
    <dbReference type="NCBI Taxonomy" id="2825621"/>
    <lineage>
        <taxon>Viruses</taxon>
        <taxon>Duplodnaviria</taxon>
        <taxon>Heunggongvirae</taxon>
        <taxon>Uroviricota</taxon>
        <taxon>Caudoviricetes</taxon>
    </lineage>
</organism>
<sequence length="72" mass="8609">MERKIYGVSSKYNFGSWNHVVYVFDNNEDAEKWLHTEEYDFRERELMTKTRATKLAGKAAVNHAINLNEMYF</sequence>
<dbReference type="EMBL" id="BK015297">
    <property type="protein sequence ID" value="DAE00018.1"/>
    <property type="molecule type" value="Genomic_DNA"/>
</dbReference>